<evidence type="ECO:0000256" key="13">
    <source>
        <dbReference type="ARBA" id="ARBA00039039"/>
    </source>
</evidence>
<evidence type="ECO:0000313" key="20">
    <source>
        <dbReference type="Proteomes" id="UP001476798"/>
    </source>
</evidence>
<dbReference type="InterPro" id="IPR027483">
    <property type="entry name" value="PInositol-4-P-4/5-kinase_C_sf"/>
</dbReference>
<gene>
    <name evidence="19" type="primary">PIP4K2C</name>
    <name evidence="19" type="ORF">GOODEAATRI_004767</name>
</gene>
<evidence type="ECO:0000256" key="1">
    <source>
        <dbReference type="ARBA" id="ARBA00004240"/>
    </source>
</evidence>
<evidence type="ECO:0000256" key="6">
    <source>
        <dbReference type="ARBA" id="ARBA00022777"/>
    </source>
</evidence>
<dbReference type="InterPro" id="IPR023610">
    <property type="entry name" value="PInositol-4/5-P-5/4-kinase"/>
</dbReference>
<feature type="domain" description="PIPK" evidence="18">
    <location>
        <begin position="1"/>
        <end position="142"/>
    </location>
</feature>
<organism evidence="19 20">
    <name type="scientific">Goodea atripinnis</name>
    <dbReference type="NCBI Taxonomy" id="208336"/>
    <lineage>
        <taxon>Eukaryota</taxon>
        <taxon>Metazoa</taxon>
        <taxon>Chordata</taxon>
        <taxon>Craniata</taxon>
        <taxon>Vertebrata</taxon>
        <taxon>Euteleostomi</taxon>
        <taxon>Actinopterygii</taxon>
        <taxon>Neopterygii</taxon>
        <taxon>Teleostei</taxon>
        <taxon>Neoteleostei</taxon>
        <taxon>Acanthomorphata</taxon>
        <taxon>Ovalentaria</taxon>
        <taxon>Atherinomorphae</taxon>
        <taxon>Cyprinodontiformes</taxon>
        <taxon>Goodeidae</taxon>
        <taxon>Goodea</taxon>
    </lineage>
</organism>
<accession>A0ABV0MZ08</accession>
<dbReference type="PANTHER" id="PTHR23086">
    <property type="entry name" value="PHOSPHATIDYLINOSITOL-4-PHOSPHATE 5-KINASE"/>
    <property type="match status" value="1"/>
</dbReference>
<evidence type="ECO:0000256" key="12">
    <source>
        <dbReference type="ARBA" id="ARBA00036950"/>
    </source>
</evidence>
<feature type="region of interest" description="Disordered" evidence="17">
    <location>
        <begin position="12"/>
        <end position="44"/>
    </location>
</feature>
<protein>
    <recommendedName>
        <fullName evidence="14">Phosphatidylinositol 5-phosphate 4-kinase type-2 gamma</fullName>
        <ecNumber evidence="13">2.7.1.149</ecNumber>
    </recommendedName>
    <alternativeName>
        <fullName evidence="15">Phosphatidylinositol 5-phosphate 4-kinase type II gamma</fullName>
    </alternativeName>
</protein>
<evidence type="ECO:0000256" key="4">
    <source>
        <dbReference type="ARBA" id="ARBA00022679"/>
    </source>
</evidence>
<comment type="caution">
    <text evidence="19">The sequence shown here is derived from an EMBL/GenBank/DDBJ whole genome shotgun (WGS) entry which is preliminary data.</text>
</comment>
<evidence type="ECO:0000256" key="10">
    <source>
        <dbReference type="ARBA" id="ARBA00036478"/>
    </source>
</evidence>
<keyword evidence="8 16" id="KW-0067">ATP-binding</keyword>
<keyword evidence="7" id="KW-0256">Endoplasmic reticulum</keyword>
<reference evidence="19 20" key="1">
    <citation type="submission" date="2021-06" db="EMBL/GenBank/DDBJ databases">
        <authorList>
            <person name="Palmer J.M."/>
        </authorList>
    </citation>
    <scope>NUCLEOTIDE SEQUENCE [LARGE SCALE GENOMIC DNA]</scope>
    <source>
        <strain evidence="19 20">GA_2019</strain>
        <tissue evidence="19">Muscle</tissue>
    </source>
</reference>
<dbReference type="Pfam" id="PF01504">
    <property type="entry name" value="PIP5K"/>
    <property type="match status" value="1"/>
</dbReference>
<keyword evidence="3" id="KW-0963">Cytoplasm</keyword>
<dbReference type="PROSITE" id="PS51455">
    <property type="entry name" value="PIPK"/>
    <property type="match status" value="1"/>
</dbReference>
<evidence type="ECO:0000256" key="15">
    <source>
        <dbReference type="ARBA" id="ARBA00041993"/>
    </source>
</evidence>
<dbReference type="InterPro" id="IPR002498">
    <property type="entry name" value="PInositol-4-P-4/5-kinase_core"/>
</dbReference>
<comment type="catalytic activity">
    <reaction evidence="11">
        <text>a 1,2-diacyl-sn-glycero-3-phospho-(1D-myo-inositol-5-phosphate) + ATP = a 1,2-diacyl-sn-glycero-3-phospho-(1D-myo-inositol-4,5-bisphosphate) + ADP + H(+)</text>
        <dbReference type="Rhea" id="RHEA:12280"/>
        <dbReference type="ChEBI" id="CHEBI:15378"/>
        <dbReference type="ChEBI" id="CHEBI:30616"/>
        <dbReference type="ChEBI" id="CHEBI:57795"/>
        <dbReference type="ChEBI" id="CHEBI:58456"/>
        <dbReference type="ChEBI" id="CHEBI:456216"/>
        <dbReference type="EC" id="2.7.1.149"/>
    </reaction>
    <physiologicalReaction direction="left-to-right" evidence="11">
        <dbReference type="Rhea" id="RHEA:12281"/>
    </physiologicalReaction>
</comment>
<dbReference type="EC" id="2.7.1.149" evidence="13"/>
<dbReference type="Gene3D" id="3.30.810.10">
    <property type="entry name" value="2-Layer Sandwich"/>
    <property type="match status" value="1"/>
</dbReference>
<dbReference type="EMBL" id="JAHRIO010020196">
    <property type="protein sequence ID" value="MEQ2164265.1"/>
    <property type="molecule type" value="Genomic_DNA"/>
</dbReference>
<comment type="subcellular location">
    <subcellularLocation>
        <location evidence="2">Cytoplasm</location>
    </subcellularLocation>
    <subcellularLocation>
        <location evidence="1">Endoplasmic reticulum</location>
    </subcellularLocation>
</comment>
<comment type="catalytic activity">
    <reaction evidence="12">
        <text>1,2-dihexadecanoyl-sn-glycero-3-phospho-(1D-myo-inositol-5-phosphate) + GTP = 1,2-dihexadecanoyl-sn-glycero-3-phospho-(1D-myo-inositol-4,5-bisphosphate) + GDP + H(+)</text>
        <dbReference type="Rhea" id="RHEA:55964"/>
        <dbReference type="ChEBI" id="CHEBI:15378"/>
        <dbReference type="ChEBI" id="CHEBI:37565"/>
        <dbReference type="ChEBI" id="CHEBI:58189"/>
        <dbReference type="ChEBI" id="CHEBI:83423"/>
        <dbReference type="ChEBI" id="CHEBI:84968"/>
    </reaction>
    <physiologicalReaction direction="left-to-right" evidence="12">
        <dbReference type="Rhea" id="RHEA:55965"/>
    </physiologicalReaction>
</comment>
<keyword evidence="6 16" id="KW-0418">Kinase</keyword>
<evidence type="ECO:0000256" key="5">
    <source>
        <dbReference type="ARBA" id="ARBA00022741"/>
    </source>
</evidence>
<evidence type="ECO:0000256" key="14">
    <source>
        <dbReference type="ARBA" id="ARBA00039392"/>
    </source>
</evidence>
<evidence type="ECO:0000256" key="3">
    <source>
        <dbReference type="ARBA" id="ARBA00022490"/>
    </source>
</evidence>
<evidence type="ECO:0000256" key="17">
    <source>
        <dbReference type="SAM" id="MobiDB-lite"/>
    </source>
</evidence>
<proteinExistence type="predicted"/>
<comment type="catalytic activity">
    <reaction evidence="10">
        <text>1,2-dihexadecanoyl-sn-glycero-3-phospho-(1D-myo-inositol-5-phosphate) + ATP = 1,2-dihexadecanoyl-sn-glycero-3-phospho-(1D-myo-inositol-4,5-bisphosphate) + ADP + H(+)</text>
        <dbReference type="Rhea" id="RHEA:55992"/>
        <dbReference type="ChEBI" id="CHEBI:15378"/>
        <dbReference type="ChEBI" id="CHEBI:30616"/>
        <dbReference type="ChEBI" id="CHEBI:83423"/>
        <dbReference type="ChEBI" id="CHEBI:84968"/>
        <dbReference type="ChEBI" id="CHEBI:456216"/>
    </reaction>
    <physiologicalReaction direction="left-to-right" evidence="10">
        <dbReference type="Rhea" id="RHEA:55993"/>
    </physiologicalReaction>
</comment>
<dbReference type="Proteomes" id="UP001476798">
    <property type="component" value="Unassembled WGS sequence"/>
</dbReference>
<evidence type="ECO:0000256" key="8">
    <source>
        <dbReference type="ARBA" id="ARBA00022840"/>
    </source>
</evidence>
<evidence type="ECO:0000313" key="19">
    <source>
        <dbReference type="EMBL" id="MEQ2164265.1"/>
    </source>
</evidence>
<evidence type="ECO:0000256" key="16">
    <source>
        <dbReference type="PROSITE-ProRule" id="PRU00781"/>
    </source>
</evidence>
<feature type="compositionally biased region" description="Acidic residues" evidence="17">
    <location>
        <begin position="18"/>
        <end position="33"/>
    </location>
</feature>
<dbReference type="PANTHER" id="PTHR23086:SF35">
    <property type="entry name" value="PHOSPHATIDYLINOSITOL 5-PHOSPHATE 4-KINASE TYPE-2 GAMMA"/>
    <property type="match status" value="1"/>
</dbReference>
<keyword evidence="5 16" id="KW-0547">Nucleotide-binding</keyword>
<keyword evidence="9" id="KW-0443">Lipid metabolism</keyword>
<keyword evidence="20" id="KW-1185">Reference proteome</keyword>
<sequence>MGYSLLLGIHDIGRAERDEEESGEVSNEEEPESENGLAPGPAVGSYGTSPEGIAGYMSSCKPLGPGEFDPYVDVYALRSCSGAPQREVYFMGLIDVLTQYDTKKKAAHAAKTVKHGVSSSGRSVAPAHMFHLMLIHCLLCRPVLRSPRCTRSSTPNAFGTSSQTFLRNTAMNAARSHSS</sequence>
<name>A0ABV0MZ08_9TELE</name>
<evidence type="ECO:0000256" key="7">
    <source>
        <dbReference type="ARBA" id="ARBA00022824"/>
    </source>
</evidence>
<keyword evidence="4 16" id="KW-0808">Transferase</keyword>
<evidence type="ECO:0000256" key="11">
    <source>
        <dbReference type="ARBA" id="ARBA00036698"/>
    </source>
</evidence>
<evidence type="ECO:0000256" key="2">
    <source>
        <dbReference type="ARBA" id="ARBA00004496"/>
    </source>
</evidence>
<evidence type="ECO:0000259" key="18">
    <source>
        <dbReference type="PROSITE" id="PS51455"/>
    </source>
</evidence>
<evidence type="ECO:0000256" key="9">
    <source>
        <dbReference type="ARBA" id="ARBA00023098"/>
    </source>
</evidence>
<dbReference type="SUPFAM" id="SSF56104">
    <property type="entry name" value="SAICAR synthase-like"/>
    <property type="match status" value="1"/>
</dbReference>